<sequence>MATSSPSGSDSGPAGLAEGFDLSGLSSAVLGHLEQAMSPILETVVRDQVHRSLHRIERHLTRRDPAAMQKLFDAYSAGTFADPRNTNQNAQVGPTRFLALPPQQLQQLEQQKQEEPVVFNYNQTRMEQDHIDLRVVEHLKIPQGIALRSLIVPQPPDALFTEDYPDMPIEEILQQQQGFEWLDTNVSNAEQCSRRAMSREIVKQSLDDWVFLYFRVQKRNWESTVVEEKKNAPDVNMYAEDQVHKWTLKLRFKMLRLAPIKMALNAFLSRMGLESNPNIIFCRDGFYGLMDVGNIYGELNKTPCAMMISFNSTPKYLGLKNGDGIFVNSVTGTQRQMMEDVPRQEGPKKKAKDQGEGEGEEGEFEFVEEGDEE</sequence>
<dbReference type="WBParaSite" id="maker-unitig_9682-snap-gene-0.3-mRNA-1">
    <property type="protein sequence ID" value="maker-unitig_9682-snap-gene-0.3-mRNA-1"/>
    <property type="gene ID" value="maker-unitig_9682-snap-gene-0.3"/>
</dbReference>
<protein>
    <submittedName>
        <fullName evidence="3">UAS domain-containing protein</fullName>
    </submittedName>
</protein>
<organism evidence="2 3">
    <name type="scientific">Macrostomum lignano</name>
    <dbReference type="NCBI Taxonomy" id="282301"/>
    <lineage>
        <taxon>Eukaryota</taxon>
        <taxon>Metazoa</taxon>
        <taxon>Spiralia</taxon>
        <taxon>Lophotrochozoa</taxon>
        <taxon>Platyhelminthes</taxon>
        <taxon>Rhabditophora</taxon>
        <taxon>Macrostomorpha</taxon>
        <taxon>Macrostomida</taxon>
        <taxon>Macrostomidae</taxon>
        <taxon>Macrostomum</taxon>
    </lineage>
</organism>
<feature type="compositionally biased region" description="Basic and acidic residues" evidence="1">
    <location>
        <begin position="337"/>
        <end position="355"/>
    </location>
</feature>
<evidence type="ECO:0000313" key="2">
    <source>
        <dbReference type="Proteomes" id="UP000095280"/>
    </source>
</evidence>
<name>A0A1I8FTG3_9PLAT</name>
<evidence type="ECO:0000256" key="1">
    <source>
        <dbReference type="SAM" id="MobiDB-lite"/>
    </source>
</evidence>
<dbReference type="AlphaFoldDB" id="A0A1I8FTG3"/>
<accession>A0A1I8FTG3</accession>
<proteinExistence type="predicted"/>
<feature type="compositionally biased region" description="Acidic residues" evidence="1">
    <location>
        <begin position="356"/>
        <end position="373"/>
    </location>
</feature>
<dbReference type="Proteomes" id="UP000095280">
    <property type="component" value="Unplaced"/>
</dbReference>
<keyword evidence="2" id="KW-1185">Reference proteome</keyword>
<reference evidence="3" key="1">
    <citation type="submission" date="2016-11" db="UniProtKB">
        <authorList>
            <consortium name="WormBaseParasite"/>
        </authorList>
    </citation>
    <scope>IDENTIFICATION</scope>
</reference>
<feature type="region of interest" description="Disordered" evidence="1">
    <location>
        <begin position="336"/>
        <end position="373"/>
    </location>
</feature>
<evidence type="ECO:0000313" key="3">
    <source>
        <dbReference type="WBParaSite" id="maker-unitig_9682-snap-gene-0.3-mRNA-1"/>
    </source>
</evidence>